<keyword evidence="2" id="KW-1185">Reference proteome</keyword>
<dbReference type="RefSeq" id="WP_226542378.1">
    <property type="nucleotide sequence ID" value="NZ_CP129013.1"/>
</dbReference>
<dbReference type="SUPFAM" id="SSF52821">
    <property type="entry name" value="Rhodanese/Cell cycle control phosphatase"/>
    <property type="match status" value="1"/>
</dbReference>
<evidence type="ECO:0000313" key="1">
    <source>
        <dbReference type="EMBL" id="WLR42646.1"/>
    </source>
</evidence>
<dbReference type="Gene3D" id="3.40.250.10">
    <property type="entry name" value="Rhodanese-like domain"/>
    <property type="match status" value="1"/>
</dbReference>
<evidence type="ECO:0008006" key="3">
    <source>
        <dbReference type="Google" id="ProtNLM"/>
    </source>
</evidence>
<evidence type="ECO:0000313" key="2">
    <source>
        <dbReference type="Proteomes" id="UP001197974"/>
    </source>
</evidence>
<dbReference type="Proteomes" id="UP001197974">
    <property type="component" value="Chromosome"/>
</dbReference>
<organism evidence="1 2">
    <name type="scientific">Bacillus carboniphilus</name>
    <dbReference type="NCBI Taxonomy" id="86663"/>
    <lineage>
        <taxon>Bacteria</taxon>
        <taxon>Bacillati</taxon>
        <taxon>Bacillota</taxon>
        <taxon>Bacilli</taxon>
        <taxon>Bacillales</taxon>
        <taxon>Bacillaceae</taxon>
        <taxon>Bacillus</taxon>
    </lineage>
</organism>
<accession>A0ABY9JYE7</accession>
<gene>
    <name evidence="1" type="ORF">LC087_18525</name>
</gene>
<sequence length="111" mass="12651">MTLVGLSISLVMGYSIMIRYVPIRGLRKIEEQDLKGNRLTVVDLRDYQNSSHDAVDGAINIPLSYLERQKMLIPKENIMVIVSTSIEKNLGVRQLRKKGYNVVGYLNNKKD</sequence>
<dbReference type="InterPro" id="IPR036873">
    <property type="entry name" value="Rhodanese-like_dom_sf"/>
</dbReference>
<dbReference type="EMBL" id="CP129013">
    <property type="protein sequence ID" value="WLR42646.1"/>
    <property type="molecule type" value="Genomic_DNA"/>
</dbReference>
<proteinExistence type="predicted"/>
<name>A0ABY9JYE7_9BACI</name>
<reference evidence="1 2" key="1">
    <citation type="submission" date="2023-06" db="EMBL/GenBank/DDBJ databases">
        <title>Five Gram-positive bacteria isolated from mangrove sediments in Shenzhen, Guangdong, China.</title>
        <authorList>
            <person name="Yu S."/>
            <person name="Zheng W."/>
            <person name="Huang Y."/>
        </authorList>
    </citation>
    <scope>NUCLEOTIDE SEQUENCE [LARGE SCALE GENOMIC DNA]</scope>
    <source>
        <strain evidence="1 2">SaN35-3</strain>
    </source>
</reference>
<protein>
    <recommendedName>
        <fullName evidence="3">Rhodanese domain-containing protein</fullName>
    </recommendedName>
</protein>